<dbReference type="Pfam" id="PF01131">
    <property type="entry name" value="Topoisom_bac"/>
    <property type="match status" value="1"/>
</dbReference>
<keyword evidence="6 8" id="KW-0238">DNA-binding</keyword>
<dbReference type="SMART" id="SM00437">
    <property type="entry name" value="TOP1Ac"/>
    <property type="match status" value="1"/>
</dbReference>
<evidence type="ECO:0000256" key="3">
    <source>
        <dbReference type="ARBA" id="ARBA00022723"/>
    </source>
</evidence>
<evidence type="ECO:0000256" key="7">
    <source>
        <dbReference type="ARBA" id="ARBA00023235"/>
    </source>
</evidence>
<dbReference type="GO" id="GO:0000287">
    <property type="term" value="F:magnesium ion binding"/>
    <property type="evidence" value="ECO:0007669"/>
    <property type="project" value="UniProtKB-UniRule"/>
</dbReference>
<dbReference type="SUPFAM" id="SSF56712">
    <property type="entry name" value="Prokaryotic type I DNA topoisomerase"/>
    <property type="match status" value="1"/>
</dbReference>
<dbReference type="Gene3D" id="3.40.50.140">
    <property type="match status" value="1"/>
</dbReference>
<keyword evidence="7 8" id="KW-0413">Isomerase</keyword>
<dbReference type="Pfam" id="PF01751">
    <property type="entry name" value="Toprim"/>
    <property type="match status" value="1"/>
</dbReference>
<dbReference type="EC" id="5.6.2.1" evidence="8"/>
<comment type="cofactor">
    <cofactor evidence="8">
        <name>Mg(2+)</name>
        <dbReference type="ChEBI" id="CHEBI:18420"/>
    </cofactor>
</comment>
<dbReference type="InterPro" id="IPR034144">
    <property type="entry name" value="TOPRIM_TopoIII"/>
</dbReference>
<dbReference type="InterPro" id="IPR013497">
    <property type="entry name" value="Topo_IA_cen"/>
</dbReference>
<dbReference type="AlphaFoldDB" id="A0A9D2AWW2"/>
<dbReference type="EMBL" id="DXEU01000082">
    <property type="protein sequence ID" value="HIX52104.1"/>
    <property type="molecule type" value="Genomic_DNA"/>
</dbReference>
<dbReference type="GO" id="GO:0006265">
    <property type="term" value="P:DNA topological change"/>
    <property type="evidence" value="ECO:0007669"/>
    <property type="project" value="UniProtKB-UniRule"/>
</dbReference>
<dbReference type="PANTHER" id="PTHR11390:SF21">
    <property type="entry name" value="DNA TOPOISOMERASE 3-ALPHA"/>
    <property type="match status" value="1"/>
</dbReference>
<comment type="caution">
    <text evidence="8">Lacks conserved residue(s) required for the propagation of feature annotation.</text>
</comment>
<dbReference type="PANTHER" id="PTHR11390">
    <property type="entry name" value="PROKARYOTIC DNA TOPOISOMERASE"/>
    <property type="match status" value="1"/>
</dbReference>
<dbReference type="SMART" id="SM00493">
    <property type="entry name" value="TOPRIM"/>
    <property type="match status" value="1"/>
</dbReference>
<evidence type="ECO:0000259" key="9">
    <source>
        <dbReference type="PROSITE" id="PS50880"/>
    </source>
</evidence>
<feature type="site" description="Interaction with DNA" evidence="8">
    <location>
        <position position="60"/>
    </location>
</feature>
<proteinExistence type="inferred from homology"/>
<comment type="catalytic activity">
    <reaction evidence="1 8">
        <text>ATP-independent breakage of single-stranded DNA, followed by passage and rejoining.</text>
        <dbReference type="EC" id="5.6.2.1"/>
    </reaction>
</comment>
<dbReference type="InterPro" id="IPR023406">
    <property type="entry name" value="Topo_IA_AS"/>
</dbReference>
<comment type="similarity">
    <text evidence="2 8">Belongs to the type IA topoisomerase family.</text>
</comment>
<dbReference type="HAMAP" id="MF_00953">
    <property type="entry name" value="Topoisom_3_prok"/>
    <property type="match status" value="1"/>
</dbReference>
<dbReference type="InterPro" id="IPR003601">
    <property type="entry name" value="Topo_IA_2"/>
</dbReference>
<comment type="function">
    <text evidence="8">Releases the supercoiling and torsional tension of DNA, which is introduced during the DNA replication and transcription, by transiently cleaving and rejoining one strand of the DNA duplex. Introduces a single-strand break via transesterification at a target site in duplex DNA. The scissile phosphodiester is attacked by the catalytic tyrosine of the enzyme, resulting in the formation of a DNA-(5'-phosphotyrosyl)-enzyme intermediate and the expulsion of a 3'-OH DNA strand. The free DNA strand then undergoes passage around the unbroken strand, thus removing DNA supercoils. Finally, in the religation step, the DNA 3'-OH attacks the covalent intermediate to expel the active-site tyrosine and restore the DNA phosphodiester backbone.</text>
</comment>
<feature type="binding site" evidence="8">
    <location>
        <position position="104"/>
    </location>
    <ligand>
        <name>Mg(2+)</name>
        <dbReference type="ChEBI" id="CHEBI:18420"/>
        <note>catalytic</note>
    </ligand>
</feature>
<feature type="site" description="Interaction with DNA" evidence="8">
    <location>
        <position position="175"/>
    </location>
</feature>
<evidence type="ECO:0000259" key="10">
    <source>
        <dbReference type="PROSITE" id="PS52039"/>
    </source>
</evidence>
<dbReference type="NCBIfam" id="NF005829">
    <property type="entry name" value="PRK07726.1"/>
    <property type="match status" value="1"/>
</dbReference>
<evidence type="ECO:0000313" key="11">
    <source>
        <dbReference type="EMBL" id="HIX52104.1"/>
    </source>
</evidence>
<evidence type="ECO:0000256" key="4">
    <source>
        <dbReference type="ARBA" id="ARBA00022842"/>
    </source>
</evidence>
<name>A0A9D2AWW2_9FIRM</name>
<feature type="binding site" evidence="8">
    <location>
        <position position="8"/>
    </location>
    <ligand>
        <name>Mg(2+)</name>
        <dbReference type="ChEBI" id="CHEBI:18420"/>
        <note>catalytic</note>
    </ligand>
</feature>
<dbReference type="InterPro" id="IPR003602">
    <property type="entry name" value="Topo_IA_DNA-bd_dom"/>
</dbReference>
<comment type="caution">
    <text evidence="11">The sequence shown here is derived from an EMBL/GenBank/DDBJ whole genome shotgun (WGS) entry which is preliminary data.</text>
</comment>
<feature type="region of interest" description="Interaction with DNA" evidence="8">
    <location>
        <begin position="186"/>
        <end position="191"/>
    </location>
</feature>
<keyword evidence="3 8" id="KW-0479">Metal-binding</keyword>
<sequence length="737" mass="83139">MKTLVIAEKPSVGRDIARVLGCKRQADGALEGGQYIVTWGLGHLVELADPEGYDPKYKEWKMEDLPMMPEPFKLEVIGQTAKQFKVVRNQIHRKDVGEIVIATDAGREGELVARLILKKAGTDKPLKRLWISSVTDKAIREGFAHLRDGREYEPLYDAAMCRAEADWLVGINATRALTCKYNAQLSCGRVQTPTLAIIAKREKEIREFVPKPYYGLTAYGTPAVTLTWRDEKSGSYRSFDKNRIASLEKALRGKDGVVTEVKRTAKRTSAPLLYDLTELQREANRRFHYSAKETLNIMQRLYENHKVLTYPRTDSRYLSSDIVPTLKERLRACGTGPYRKLAGRLLNQTFTAKASFVNDAKVSDHHAIIPTEQFVSLEHMTIDERRIYDLVVRRFLAVFYPPFEYEQVSLTVDIGGEMFAAGGKTVKSSGWKEVYEADGDDWEDEETGRDLEAGKAVREQKLPSIAKGDHFTGLHFANTEGKTKPPAPFTEATLLSAMENPAAYMESGDKAMAKTLGETGGLGTVATRADIIEKLFKSFLLEKRGEDIFLTSKAKQLLELVPEDLRKPELTADWEMRLSKIAKGNLKRSAFMKDIRGYTVDLIGQIKQGEGTFRHDNLTNKRCPQCGKRLLAVKGKNSEMLVCQDRECGYRETVSRTSNARCPKCHKKMELRGHGDGQIFVCKCGYKEKLSSFQERRKKEGAGVSKRDVARYLNQQKKEAEAPLNNAFADAFARMKR</sequence>
<evidence type="ECO:0000256" key="1">
    <source>
        <dbReference type="ARBA" id="ARBA00000213"/>
    </source>
</evidence>
<dbReference type="Gene3D" id="1.10.460.10">
    <property type="entry name" value="Topoisomerase I, domain 2"/>
    <property type="match status" value="1"/>
</dbReference>
<dbReference type="InterPro" id="IPR013826">
    <property type="entry name" value="Topo_IA_cen_sub3"/>
</dbReference>
<dbReference type="CDD" id="cd00186">
    <property type="entry name" value="TOP1Ac"/>
    <property type="match status" value="1"/>
</dbReference>
<dbReference type="InterPro" id="IPR005738">
    <property type="entry name" value="TopoIII"/>
</dbReference>
<feature type="active site" description="O-(5'-phospho-DNA)-tyrosine intermediate" evidence="8">
    <location>
        <position position="310"/>
    </location>
</feature>
<dbReference type="GO" id="GO:0006310">
    <property type="term" value="P:DNA recombination"/>
    <property type="evidence" value="ECO:0007669"/>
    <property type="project" value="TreeGrafter"/>
</dbReference>
<dbReference type="GO" id="GO:0003677">
    <property type="term" value="F:DNA binding"/>
    <property type="evidence" value="ECO:0007669"/>
    <property type="project" value="UniProtKB-KW"/>
</dbReference>
<dbReference type="PRINTS" id="PR00417">
    <property type="entry name" value="PRTPISMRASEI"/>
</dbReference>
<dbReference type="InterPro" id="IPR000380">
    <property type="entry name" value="Topo_IA"/>
</dbReference>
<gene>
    <name evidence="8" type="primary">topB</name>
    <name evidence="11" type="ORF">IAA28_04795</name>
</gene>
<dbReference type="InterPro" id="IPR006171">
    <property type="entry name" value="TOPRIM_dom"/>
</dbReference>
<dbReference type="InterPro" id="IPR013824">
    <property type="entry name" value="Topo_IA_cen_sub1"/>
</dbReference>
<dbReference type="NCBIfam" id="TIGR01056">
    <property type="entry name" value="topB"/>
    <property type="match status" value="1"/>
</dbReference>
<dbReference type="Proteomes" id="UP000886780">
    <property type="component" value="Unassembled WGS sequence"/>
</dbReference>
<feature type="domain" description="Topo IA-type catalytic" evidence="10">
    <location>
        <begin position="152"/>
        <end position="603"/>
    </location>
</feature>
<evidence type="ECO:0000313" key="12">
    <source>
        <dbReference type="Proteomes" id="UP000886780"/>
    </source>
</evidence>
<keyword evidence="5 8" id="KW-0799">Topoisomerase</keyword>
<feature type="domain" description="Toprim" evidence="9">
    <location>
        <begin position="2"/>
        <end position="135"/>
    </location>
</feature>
<dbReference type="SMART" id="SM00436">
    <property type="entry name" value="TOP1Bc"/>
    <property type="match status" value="1"/>
</dbReference>
<feature type="site" description="Interaction with DNA" evidence="8">
    <location>
        <position position="167"/>
    </location>
</feature>
<evidence type="ECO:0000256" key="5">
    <source>
        <dbReference type="ARBA" id="ARBA00023029"/>
    </source>
</evidence>
<dbReference type="Gene3D" id="2.70.20.10">
    <property type="entry name" value="Topoisomerase I, domain 3"/>
    <property type="match status" value="1"/>
</dbReference>
<dbReference type="InterPro" id="IPR013825">
    <property type="entry name" value="Topo_IA_cen_sub2"/>
</dbReference>
<reference evidence="11" key="2">
    <citation type="submission" date="2021-04" db="EMBL/GenBank/DDBJ databases">
        <authorList>
            <person name="Gilroy R."/>
        </authorList>
    </citation>
    <scope>NUCLEOTIDE SEQUENCE</scope>
    <source>
        <strain evidence="11">ChiGjej4B4-12881</strain>
    </source>
</reference>
<feature type="site" description="Interaction with DNA" evidence="8">
    <location>
        <position position="312"/>
    </location>
</feature>
<dbReference type="CDD" id="cd03362">
    <property type="entry name" value="TOPRIM_TopoIA_TopoIII"/>
    <property type="match status" value="1"/>
</dbReference>
<dbReference type="GO" id="GO:0006281">
    <property type="term" value="P:DNA repair"/>
    <property type="evidence" value="ECO:0007669"/>
    <property type="project" value="TreeGrafter"/>
</dbReference>
<reference evidence="11" key="1">
    <citation type="journal article" date="2021" name="PeerJ">
        <title>Extensive microbial diversity within the chicken gut microbiome revealed by metagenomics and culture.</title>
        <authorList>
            <person name="Gilroy R."/>
            <person name="Ravi A."/>
            <person name="Getino M."/>
            <person name="Pursley I."/>
            <person name="Horton D.L."/>
            <person name="Alikhan N.F."/>
            <person name="Baker D."/>
            <person name="Gharbi K."/>
            <person name="Hall N."/>
            <person name="Watson M."/>
            <person name="Adriaenssens E.M."/>
            <person name="Foster-Nyarko E."/>
            <person name="Jarju S."/>
            <person name="Secka A."/>
            <person name="Antonio M."/>
            <person name="Oren A."/>
            <person name="Chaudhuri R.R."/>
            <person name="La Ragione R."/>
            <person name="Hildebrand F."/>
            <person name="Pallen M.J."/>
        </authorList>
    </citation>
    <scope>NUCLEOTIDE SEQUENCE</scope>
    <source>
        <strain evidence="11">ChiGjej4B4-12881</strain>
    </source>
</reference>
<dbReference type="PROSITE" id="PS52039">
    <property type="entry name" value="TOPO_IA_2"/>
    <property type="match status" value="1"/>
</dbReference>
<dbReference type="PROSITE" id="PS50880">
    <property type="entry name" value="TOPRIM"/>
    <property type="match status" value="1"/>
</dbReference>
<dbReference type="GO" id="GO:0043597">
    <property type="term" value="C:cytoplasmic replication fork"/>
    <property type="evidence" value="ECO:0007669"/>
    <property type="project" value="TreeGrafter"/>
</dbReference>
<evidence type="ECO:0000256" key="8">
    <source>
        <dbReference type="HAMAP-Rule" id="MF_00953"/>
    </source>
</evidence>
<evidence type="ECO:0000256" key="6">
    <source>
        <dbReference type="ARBA" id="ARBA00023125"/>
    </source>
</evidence>
<evidence type="ECO:0000256" key="2">
    <source>
        <dbReference type="ARBA" id="ARBA00009446"/>
    </source>
</evidence>
<dbReference type="PROSITE" id="PS00396">
    <property type="entry name" value="TOPO_IA_1"/>
    <property type="match status" value="1"/>
</dbReference>
<dbReference type="InterPro" id="IPR023405">
    <property type="entry name" value="Topo_IA_core_domain"/>
</dbReference>
<organism evidence="11 12">
    <name type="scientific">Candidatus Lachnoclostridium stercoripullorum</name>
    <dbReference type="NCBI Taxonomy" id="2838635"/>
    <lineage>
        <taxon>Bacteria</taxon>
        <taxon>Bacillati</taxon>
        <taxon>Bacillota</taxon>
        <taxon>Clostridia</taxon>
        <taxon>Lachnospirales</taxon>
        <taxon>Lachnospiraceae</taxon>
    </lineage>
</organism>
<protein>
    <recommendedName>
        <fullName evidence="8">DNA topoisomerase 3</fullName>
        <ecNumber evidence="8">5.6.2.1</ecNumber>
    </recommendedName>
    <alternativeName>
        <fullName evidence="8">DNA topoisomerase III</fullName>
    </alternativeName>
</protein>
<dbReference type="Gene3D" id="1.10.290.10">
    <property type="entry name" value="Topoisomerase I, domain 4"/>
    <property type="match status" value="1"/>
</dbReference>
<dbReference type="GO" id="GO:0003917">
    <property type="term" value="F:DNA topoisomerase type I (single strand cut, ATP-independent) activity"/>
    <property type="evidence" value="ECO:0007669"/>
    <property type="project" value="UniProtKB-UniRule"/>
</dbReference>
<keyword evidence="4 8" id="KW-0460">Magnesium</keyword>
<accession>A0A9D2AWW2</accession>